<keyword evidence="1" id="KW-0812">Transmembrane</keyword>
<evidence type="ECO:0000256" key="1">
    <source>
        <dbReference type="SAM" id="Phobius"/>
    </source>
</evidence>
<keyword evidence="1" id="KW-1133">Transmembrane helix</keyword>
<feature type="transmembrane region" description="Helical" evidence="1">
    <location>
        <begin position="63"/>
        <end position="85"/>
    </location>
</feature>
<feature type="transmembrane region" description="Helical" evidence="1">
    <location>
        <begin position="36"/>
        <end position="57"/>
    </location>
</feature>
<protein>
    <submittedName>
        <fullName evidence="2">DUF1294 domain-containing protein</fullName>
    </submittedName>
</protein>
<dbReference type="Proteomes" id="UP001393056">
    <property type="component" value="Unassembled WGS sequence"/>
</dbReference>
<comment type="caution">
    <text evidence="2">The sequence shown here is derived from an EMBL/GenBank/DDBJ whole genome shotgun (WGS) entry which is preliminary data.</text>
</comment>
<evidence type="ECO:0000313" key="2">
    <source>
        <dbReference type="EMBL" id="MEL1246982.1"/>
    </source>
</evidence>
<keyword evidence="3" id="KW-1185">Reference proteome</keyword>
<organism evidence="2 3">
    <name type="scientific">Flavobacterium helocola</name>
    <dbReference type="NCBI Taxonomy" id="3139139"/>
    <lineage>
        <taxon>Bacteria</taxon>
        <taxon>Pseudomonadati</taxon>
        <taxon>Bacteroidota</taxon>
        <taxon>Flavobacteriia</taxon>
        <taxon>Flavobacteriales</taxon>
        <taxon>Flavobacteriaceae</taxon>
        <taxon>Flavobacterium</taxon>
    </lineage>
</organism>
<feature type="transmembrane region" description="Helical" evidence="1">
    <location>
        <begin position="6"/>
        <end position="24"/>
    </location>
</feature>
<gene>
    <name evidence="2" type="ORF">AAEO58_02895</name>
</gene>
<reference evidence="2 3" key="1">
    <citation type="submission" date="2024-04" db="EMBL/GenBank/DDBJ databases">
        <title>Flavobacterium sp. DGU41 16S ribosomal RNA gene Genome sequencing and assembly.</title>
        <authorList>
            <person name="Park S."/>
        </authorList>
    </citation>
    <scope>NUCLEOTIDE SEQUENCE [LARGE SCALE GENOMIC DNA]</scope>
    <source>
        <strain evidence="2 3">DGU41</strain>
    </source>
</reference>
<dbReference type="RefSeq" id="WP_341681788.1">
    <property type="nucleotide sequence ID" value="NZ_JBBYHT010000001.1"/>
</dbReference>
<proteinExistence type="predicted"/>
<accession>A0ABU9I5A5</accession>
<evidence type="ECO:0000313" key="3">
    <source>
        <dbReference type="Proteomes" id="UP001393056"/>
    </source>
</evidence>
<keyword evidence="1" id="KW-0472">Membrane</keyword>
<dbReference type="EMBL" id="JBBYHT010000001">
    <property type="protein sequence ID" value="MEL1246982.1"/>
    <property type="molecule type" value="Genomic_DNA"/>
</dbReference>
<dbReference type="InterPro" id="IPR010718">
    <property type="entry name" value="DUF1294"/>
</dbReference>
<sequence>MEVLFIYLIVINSLCFLTFGYDKWQAKNNKRRISEFNLLLLAGIGGTIGGLIGMNFFKHKTNKFSFILSFYAIAILQVVLLYFGIQMFKS</sequence>
<dbReference type="Pfam" id="PF06961">
    <property type="entry name" value="DUF1294"/>
    <property type="match status" value="1"/>
</dbReference>
<name>A0ABU9I5A5_9FLAO</name>